<keyword evidence="4 16" id="KW-0732">Signal</keyword>
<dbReference type="Pfam" id="PF07562">
    <property type="entry name" value="NCD3G"/>
    <property type="match status" value="1"/>
</dbReference>
<dbReference type="GO" id="GO:0004930">
    <property type="term" value="F:G protein-coupled receptor activity"/>
    <property type="evidence" value="ECO:0007669"/>
    <property type="project" value="UniProtKB-KW"/>
</dbReference>
<dbReference type="InterPro" id="IPR038550">
    <property type="entry name" value="GPCR_3_9-Cys_sf"/>
</dbReference>
<dbReference type="PANTHER" id="PTHR24061">
    <property type="entry name" value="CALCIUM-SENSING RECEPTOR-RELATED"/>
    <property type="match status" value="1"/>
</dbReference>
<feature type="transmembrane region" description="Helical" evidence="15">
    <location>
        <begin position="737"/>
        <end position="755"/>
    </location>
</feature>
<feature type="signal peptide" evidence="16">
    <location>
        <begin position="1"/>
        <end position="25"/>
    </location>
</feature>
<gene>
    <name evidence="19" type="primary">TAS1R3</name>
</gene>
<feature type="transmembrane region" description="Helical" evidence="15">
    <location>
        <begin position="568"/>
        <end position="595"/>
    </location>
</feature>
<dbReference type="RefSeq" id="XP_033777271.1">
    <property type="nucleotide sequence ID" value="XM_033921380.1"/>
</dbReference>
<dbReference type="InterPro" id="IPR000068">
    <property type="entry name" value="GPCR_3_Ca_sens_rcpt-rel"/>
</dbReference>
<dbReference type="InterPro" id="IPR011500">
    <property type="entry name" value="GPCR_3_9-Cys_dom"/>
</dbReference>
<dbReference type="PRINTS" id="PR00248">
    <property type="entry name" value="GPCRMGR"/>
</dbReference>
<proteinExistence type="inferred from homology"/>
<evidence type="ECO:0000256" key="9">
    <source>
        <dbReference type="ARBA" id="ARBA00023180"/>
    </source>
</evidence>
<evidence type="ECO:0000256" key="3">
    <source>
        <dbReference type="ARBA" id="ARBA00022692"/>
    </source>
</evidence>
<feature type="transmembrane region" description="Helical" evidence="15">
    <location>
        <begin position="641"/>
        <end position="664"/>
    </location>
</feature>
<evidence type="ECO:0000259" key="17">
    <source>
        <dbReference type="PROSITE" id="PS50259"/>
    </source>
</evidence>
<evidence type="ECO:0000256" key="11">
    <source>
        <dbReference type="ARBA" id="ARBA00038492"/>
    </source>
</evidence>
<dbReference type="Gene3D" id="3.40.50.2300">
    <property type="match status" value="2"/>
</dbReference>
<dbReference type="InterPro" id="IPR001828">
    <property type="entry name" value="ANF_lig-bd_rcpt"/>
</dbReference>
<dbReference type="InParanoid" id="A0A6P8PP19"/>
<dbReference type="FunFam" id="3.40.50.2300:FF:000016">
    <property type="entry name" value="Taste 1 receptor member 2"/>
    <property type="match status" value="1"/>
</dbReference>
<keyword evidence="9" id="KW-0325">Glycoprotein</keyword>
<dbReference type="Gene3D" id="2.10.50.30">
    <property type="entry name" value="GPCR, family 3, nine cysteines domain"/>
    <property type="match status" value="1"/>
</dbReference>
<feature type="transmembrane region" description="Helical" evidence="15">
    <location>
        <begin position="794"/>
        <end position="814"/>
    </location>
</feature>
<dbReference type="Proteomes" id="UP000515159">
    <property type="component" value="Chromosome 15"/>
</dbReference>
<evidence type="ECO:0000256" key="2">
    <source>
        <dbReference type="ARBA" id="ARBA00022475"/>
    </source>
</evidence>
<keyword evidence="10" id="KW-0807">Transducer</keyword>
<keyword evidence="7 15" id="KW-0472">Membrane</keyword>
<dbReference type="InterPro" id="IPR000337">
    <property type="entry name" value="GPCR_3"/>
</dbReference>
<keyword evidence="3 15" id="KW-0812">Transmembrane</keyword>
<dbReference type="FunFam" id="2.10.50.30:FF:000004">
    <property type="entry name" value="Taste receptor type 1 member 3-like protein"/>
    <property type="match status" value="1"/>
</dbReference>
<evidence type="ECO:0000256" key="16">
    <source>
        <dbReference type="SAM" id="SignalP"/>
    </source>
</evidence>
<keyword evidence="6" id="KW-0297">G-protein coupled receptor</keyword>
<accession>A0A6P8PP19</accession>
<evidence type="ECO:0000256" key="8">
    <source>
        <dbReference type="ARBA" id="ARBA00023170"/>
    </source>
</evidence>
<organism evidence="18 19">
    <name type="scientific">Geotrypetes seraphini</name>
    <name type="common">Gaboon caecilian</name>
    <name type="synonym">Caecilia seraphini</name>
    <dbReference type="NCBI Taxonomy" id="260995"/>
    <lineage>
        <taxon>Eukaryota</taxon>
        <taxon>Metazoa</taxon>
        <taxon>Chordata</taxon>
        <taxon>Craniata</taxon>
        <taxon>Vertebrata</taxon>
        <taxon>Euteleostomi</taxon>
        <taxon>Amphibia</taxon>
        <taxon>Gymnophiona</taxon>
        <taxon>Geotrypetes</taxon>
    </lineage>
</organism>
<protein>
    <recommendedName>
        <fullName evidence="13">Taste receptor type 1 member 3</fullName>
    </recommendedName>
    <alternativeName>
        <fullName evidence="14">Sweet taste receptor T1R3</fullName>
    </alternativeName>
</protein>
<feature type="transmembrane region" description="Helical" evidence="15">
    <location>
        <begin position="684"/>
        <end position="703"/>
    </location>
</feature>
<sequence>MGFCLMAQAVAVLLGCGFIAEDIGAKKHVAYQIFQQAGDCTLGGLFPIYFSTDSMENHWKPEPLKCKSLNSAGFIQAMAMKFTVEEINNSSTLLPEIGLGYEIYDTCLQSVATIHSSMFFITSHGTQNINLLCNFTEYRTRVMAVIGPSTSEMALASVKLLSFFLIPQISYAVTSERFSNKKNFPSFLRTVPNDKRQMEGMVELISHFQWNWIAVIASDDDYGRGVRQFSALAASKEICIAYEGFLPLYLSSAKTIQAIRETLRRVQQTNVNVTVVFASVSQAKALFQEVIKQGLTKVWLASASWVISEQILYLPGIDTIGTVIGFSPRTEVVPGFQQYISRVLAKMRQKASSGLSTTVAESFDFYERPDPFLDSDNYHLPEMLYALLGHYAYSVYTAVYSVAHTLHQMLKCQSGRCQKTCSQMYSWQLLKGIKEVNFTVLNTTFYFDENGSPNIGYDVVTWIHKGKELSVDKISQYSEALDDINSSLIDWQTAGNTVPPSRCSKACKQGQIKTVKGFHSCCFDCIDCLEGTFQTAEDDFHCKPCPKGEWSSNRSTSCNKPTFTYMEWSSAVAIVFLLLTAGLLLLLTAIAILFLKHLHLPVVQAAGGKMSFLILLSLMALCSGVSLFIGKPTDLVCQIQMPFLALSITTCLATFLVKSLQLIVVTDFKNLPPCYLDWLKRRGAWIIITLSIVGQGLLCIWHLRIIVPLSEAYSPVTFLEQYLMCGRTPLLNFAYMYGYNGLLGLSSFVCTCLAQKPLKKYNLARDITFSMLGYLVIWVIFVPAHANLKDKARSILYIMTILTSAFVITAGYFLPKCYFIVFKPVMVDYFQIYIS</sequence>
<dbReference type="GO" id="GO:0050917">
    <property type="term" value="P:sensory perception of umami taste"/>
    <property type="evidence" value="ECO:0007669"/>
    <property type="project" value="TreeGrafter"/>
</dbReference>
<evidence type="ECO:0000256" key="12">
    <source>
        <dbReference type="ARBA" id="ARBA00038762"/>
    </source>
</evidence>
<comment type="subunit">
    <text evidence="12">Forms homodimers or heterodimers with TAS1R1 and TAS1R2.</text>
</comment>
<dbReference type="FunCoup" id="A0A6P8PP19">
    <property type="interactions" value="131"/>
</dbReference>
<evidence type="ECO:0000256" key="5">
    <source>
        <dbReference type="ARBA" id="ARBA00022989"/>
    </source>
</evidence>
<feature type="transmembrane region" description="Helical" evidence="15">
    <location>
        <begin position="607"/>
        <end position="629"/>
    </location>
</feature>
<keyword evidence="18" id="KW-1185">Reference proteome</keyword>
<dbReference type="InterPro" id="IPR017978">
    <property type="entry name" value="GPCR_3_C"/>
</dbReference>
<feature type="chain" id="PRO_5027902235" description="Taste receptor type 1 member 3" evidence="16">
    <location>
        <begin position="26"/>
        <end position="835"/>
    </location>
</feature>
<keyword evidence="8 19" id="KW-0675">Receptor</keyword>
<dbReference type="GO" id="GO:0005886">
    <property type="term" value="C:plasma membrane"/>
    <property type="evidence" value="ECO:0007669"/>
    <property type="project" value="UniProtKB-SubCell"/>
</dbReference>
<dbReference type="OrthoDB" id="5984008at2759"/>
<evidence type="ECO:0000256" key="4">
    <source>
        <dbReference type="ARBA" id="ARBA00022729"/>
    </source>
</evidence>
<name>A0A6P8PP19_GEOSA</name>
<comment type="similarity">
    <text evidence="11">Belongs to the G-protein coupled receptor 3 family. TAS1R subfamily.</text>
</comment>
<evidence type="ECO:0000313" key="18">
    <source>
        <dbReference type="Proteomes" id="UP000515159"/>
    </source>
</evidence>
<dbReference type="PROSITE" id="PS00980">
    <property type="entry name" value="G_PROTEIN_RECEP_F3_2"/>
    <property type="match status" value="1"/>
</dbReference>
<dbReference type="PROSITE" id="PS50259">
    <property type="entry name" value="G_PROTEIN_RECEP_F3_4"/>
    <property type="match status" value="1"/>
</dbReference>
<evidence type="ECO:0000256" key="10">
    <source>
        <dbReference type="ARBA" id="ARBA00023224"/>
    </source>
</evidence>
<feature type="domain" description="G-protein coupled receptors family 3 profile" evidence="17">
    <location>
        <begin position="572"/>
        <end position="824"/>
    </location>
</feature>
<dbReference type="GeneID" id="117348839"/>
<dbReference type="GO" id="GO:0050916">
    <property type="term" value="P:sensory perception of sweet taste"/>
    <property type="evidence" value="ECO:0007669"/>
    <property type="project" value="TreeGrafter"/>
</dbReference>
<dbReference type="AlphaFoldDB" id="A0A6P8PP19"/>
<comment type="subcellular location">
    <subcellularLocation>
        <location evidence="1">Cell membrane</location>
        <topology evidence="1">Multi-pass membrane protein</topology>
    </subcellularLocation>
</comment>
<feature type="transmembrane region" description="Helical" evidence="15">
    <location>
        <begin position="767"/>
        <end position="788"/>
    </location>
</feature>
<evidence type="ECO:0000256" key="13">
    <source>
        <dbReference type="ARBA" id="ARBA00040705"/>
    </source>
</evidence>
<reference evidence="19" key="1">
    <citation type="submission" date="2025-08" db="UniProtKB">
        <authorList>
            <consortium name="RefSeq"/>
        </authorList>
    </citation>
    <scope>IDENTIFICATION</scope>
</reference>
<dbReference type="SUPFAM" id="SSF53822">
    <property type="entry name" value="Periplasmic binding protein-like I"/>
    <property type="match status" value="1"/>
</dbReference>
<dbReference type="Pfam" id="PF01094">
    <property type="entry name" value="ANF_receptor"/>
    <property type="match status" value="1"/>
</dbReference>
<dbReference type="InterPro" id="IPR028082">
    <property type="entry name" value="Peripla_BP_I"/>
</dbReference>
<keyword evidence="5 15" id="KW-1133">Transmembrane helix</keyword>
<evidence type="ECO:0000256" key="6">
    <source>
        <dbReference type="ARBA" id="ARBA00023040"/>
    </source>
</evidence>
<keyword evidence="2" id="KW-1003">Cell membrane</keyword>
<evidence type="ECO:0000256" key="15">
    <source>
        <dbReference type="SAM" id="Phobius"/>
    </source>
</evidence>
<dbReference type="PANTHER" id="PTHR24061:SF435">
    <property type="entry name" value="TASTE RECEPTOR TYPE 1 MEMBER 3"/>
    <property type="match status" value="1"/>
</dbReference>
<dbReference type="KEGG" id="gsh:117348839"/>
<dbReference type="CTD" id="83756"/>
<evidence type="ECO:0000313" key="19">
    <source>
        <dbReference type="RefSeq" id="XP_033777271.1"/>
    </source>
</evidence>
<dbReference type="InterPro" id="IPR017979">
    <property type="entry name" value="GPCR_3_CS"/>
</dbReference>
<evidence type="ECO:0000256" key="1">
    <source>
        <dbReference type="ARBA" id="ARBA00004651"/>
    </source>
</evidence>
<dbReference type="Pfam" id="PF00003">
    <property type="entry name" value="7tm_3"/>
    <property type="match status" value="1"/>
</dbReference>
<evidence type="ECO:0000256" key="14">
    <source>
        <dbReference type="ARBA" id="ARBA00042614"/>
    </source>
</evidence>
<evidence type="ECO:0000256" key="7">
    <source>
        <dbReference type="ARBA" id="ARBA00023136"/>
    </source>
</evidence>